<dbReference type="Gene3D" id="3.40.50.1820">
    <property type="entry name" value="alpha/beta hydrolase"/>
    <property type="match status" value="1"/>
</dbReference>
<dbReference type="RefSeq" id="WP_379480591.1">
    <property type="nucleotide sequence ID" value="NZ_JBHLTL010000004.1"/>
</dbReference>
<dbReference type="Pfam" id="PF12697">
    <property type="entry name" value="Abhydrolase_6"/>
    <property type="match status" value="1"/>
</dbReference>
<reference evidence="2 3" key="1">
    <citation type="submission" date="2024-09" db="EMBL/GenBank/DDBJ databases">
        <authorList>
            <person name="Sun Q."/>
            <person name="Mori K."/>
        </authorList>
    </citation>
    <scope>NUCLEOTIDE SEQUENCE [LARGE SCALE GENOMIC DNA]</scope>
    <source>
        <strain evidence="2 3">NCAIM B.02537</strain>
    </source>
</reference>
<dbReference type="EMBL" id="JBHLTL010000004">
    <property type="protein sequence ID" value="MFC0589086.1"/>
    <property type="molecule type" value="Genomic_DNA"/>
</dbReference>
<dbReference type="InterPro" id="IPR029058">
    <property type="entry name" value="AB_hydrolase_fold"/>
</dbReference>
<proteinExistence type="predicted"/>
<sequence>MTRRHFNFNCRGAMLVGTLDHASSATGLLIVSGGNEVRSGPWGSQAMLAERIAAAGFPVMRFDRRGVGDSEGENAGFEASAPDIAAALRAFKAQVPSLQRVVACGNCDGASALMLAGGEGCDALVLANPWTFEATPAPVKPHAETRPEMTPQRLRAHYLRRIMDPRAWLRLLSGKVRVGALADSLKGASAPPAPPTALAQKIAAGLAAFSGQVTILIAERDRTAQAFLDHWDKADPRLQHCPEASHSFVEPQARTWLEQQILAALRAQ</sequence>
<keyword evidence="3" id="KW-1185">Reference proteome</keyword>
<name>A0ABV6PGX3_9SPHN</name>
<dbReference type="SUPFAM" id="SSF53474">
    <property type="entry name" value="alpha/beta-Hydrolases"/>
    <property type="match status" value="1"/>
</dbReference>
<evidence type="ECO:0000259" key="1">
    <source>
        <dbReference type="Pfam" id="PF12697"/>
    </source>
</evidence>
<evidence type="ECO:0000313" key="3">
    <source>
        <dbReference type="Proteomes" id="UP001589943"/>
    </source>
</evidence>
<comment type="caution">
    <text evidence="2">The sequence shown here is derived from an EMBL/GenBank/DDBJ whole genome shotgun (WGS) entry which is preliminary data.</text>
</comment>
<dbReference type="NCBIfam" id="TIGR03100">
    <property type="entry name" value="hydr1_PEP"/>
    <property type="match status" value="1"/>
</dbReference>
<protein>
    <submittedName>
        <fullName evidence="2">Hydrolase 1, exosortase A system-associated</fullName>
    </submittedName>
</protein>
<dbReference type="GO" id="GO:0016787">
    <property type="term" value="F:hydrolase activity"/>
    <property type="evidence" value="ECO:0007669"/>
    <property type="project" value="UniProtKB-KW"/>
</dbReference>
<gene>
    <name evidence="2" type="ORF">ACFFF7_06640</name>
</gene>
<organism evidence="2 3">
    <name type="scientific">Novosphingobium aquiterrae</name>
    <dbReference type="NCBI Taxonomy" id="624388"/>
    <lineage>
        <taxon>Bacteria</taxon>
        <taxon>Pseudomonadati</taxon>
        <taxon>Pseudomonadota</taxon>
        <taxon>Alphaproteobacteria</taxon>
        <taxon>Sphingomonadales</taxon>
        <taxon>Sphingomonadaceae</taxon>
        <taxon>Novosphingobium</taxon>
    </lineage>
</organism>
<dbReference type="Proteomes" id="UP001589943">
    <property type="component" value="Unassembled WGS sequence"/>
</dbReference>
<keyword evidence="2" id="KW-0378">Hydrolase</keyword>
<accession>A0ABV6PGX3</accession>
<dbReference type="InterPro" id="IPR000073">
    <property type="entry name" value="AB_hydrolase_1"/>
</dbReference>
<dbReference type="InterPro" id="IPR017531">
    <property type="entry name" value="Hydrolase-1_PEP"/>
</dbReference>
<evidence type="ECO:0000313" key="2">
    <source>
        <dbReference type="EMBL" id="MFC0589086.1"/>
    </source>
</evidence>
<feature type="domain" description="AB hydrolase-1" evidence="1">
    <location>
        <begin position="30"/>
        <end position="252"/>
    </location>
</feature>